<proteinExistence type="predicted"/>
<dbReference type="PROSITE" id="PS50086">
    <property type="entry name" value="TBC_RABGAP"/>
    <property type="match status" value="1"/>
</dbReference>
<dbReference type="EMBL" id="CATOUU010000654">
    <property type="protein sequence ID" value="CAI9938167.1"/>
    <property type="molecule type" value="Genomic_DNA"/>
</dbReference>
<gene>
    <name evidence="4" type="ORF">HINF_LOCUS11305</name>
    <name evidence="3" type="ORF">HINF_LOCUS25812</name>
</gene>
<evidence type="ECO:0000259" key="2">
    <source>
        <dbReference type="PROSITE" id="PS50086"/>
    </source>
</evidence>
<sequence length="447" mass="52398">MYRRLKNFSDDVNQEDVYKHFIGMDLRDFFDVLTTTDLHPTLRLVAYLRAFGILDKADPSRWAFNLHTSQQNYKTLLETQYYQCRSVRFQNMDPLQPQEDGPFQKRHRLIQLEKQIQLDINRLFSNEEFFSNLDNRANIHLLTTLWSHINNDIYKQGIHEIVALCYQLAVNGVQANFLQHRQDSELFHLTHFTRASVMHLAFDLSTSIMSFVYPLYSDDQKMSQRMNQIQNQLLLKLDQPLNERINQLNLESVYLIRWLRLLFCREVRVEHVPRMWDFIVFSFEKTGSVDYLDYMVVSFYQQKRDELMRGDYNMVMKMFSGSLLGDIGIEGIQNVCLGALRLMGVGKQEETKTQIILKNTQKTKNSTINYWLSQQIKQGLKLNQNGNTEEGNQMITEVAELLEVLVPENETAFLDVLRSSGYESGIGKGRALEIVTQCLSKHKGWSE</sequence>
<dbReference type="SUPFAM" id="SSF47923">
    <property type="entry name" value="Ypt/Rab-GAP domain of gyp1p"/>
    <property type="match status" value="2"/>
</dbReference>
<protein>
    <submittedName>
        <fullName evidence="3">Rab-GTPase-TBC domain-containing protein</fullName>
    </submittedName>
    <submittedName>
        <fullName evidence="4">Rab-GTPase-TBC_domain-containing protein</fullName>
    </submittedName>
</protein>
<keyword evidence="5" id="KW-1185">Reference proteome</keyword>
<comment type="caution">
    <text evidence="3">The sequence shown here is derived from an EMBL/GenBank/DDBJ whole genome shotgun (WGS) entry which is preliminary data.</text>
</comment>
<accession>A0AA86PH33</accession>
<dbReference type="InterPro" id="IPR035969">
    <property type="entry name" value="Rab-GAP_TBC_sf"/>
</dbReference>
<dbReference type="SMART" id="SM00164">
    <property type="entry name" value="TBC"/>
    <property type="match status" value="1"/>
</dbReference>
<dbReference type="AlphaFoldDB" id="A0AA86PH33"/>
<dbReference type="Proteomes" id="UP001642409">
    <property type="component" value="Unassembled WGS sequence"/>
</dbReference>
<organism evidence="3">
    <name type="scientific">Hexamita inflata</name>
    <dbReference type="NCBI Taxonomy" id="28002"/>
    <lineage>
        <taxon>Eukaryota</taxon>
        <taxon>Metamonada</taxon>
        <taxon>Diplomonadida</taxon>
        <taxon>Hexamitidae</taxon>
        <taxon>Hexamitinae</taxon>
        <taxon>Hexamita</taxon>
    </lineage>
</organism>
<dbReference type="EMBL" id="CAXDID020000025">
    <property type="protein sequence ID" value="CAL5990363.1"/>
    <property type="molecule type" value="Genomic_DNA"/>
</dbReference>
<evidence type="ECO:0000256" key="1">
    <source>
        <dbReference type="ARBA" id="ARBA00022468"/>
    </source>
</evidence>
<evidence type="ECO:0000313" key="3">
    <source>
        <dbReference type="EMBL" id="CAI9938167.1"/>
    </source>
</evidence>
<dbReference type="PANTHER" id="PTHR22957">
    <property type="entry name" value="TBC1 DOMAIN FAMILY MEMBER GTPASE-ACTIVATING PROTEIN"/>
    <property type="match status" value="1"/>
</dbReference>
<dbReference type="InterPro" id="IPR000195">
    <property type="entry name" value="Rab-GAP-TBC_dom"/>
</dbReference>
<reference evidence="4 5" key="2">
    <citation type="submission" date="2024-07" db="EMBL/GenBank/DDBJ databases">
        <authorList>
            <person name="Akdeniz Z."/>
        </authorList>
    </citation>
    <scope>NUCLEOTIDE SEQUENCE [LARGE SCALE GENOMIC DNA]</scope>
</reference>
<dbReference type="Gene3D" id="1.10.8.270">
    <property type="entry name" value="putative rabgap domain of human tbc1 domain family member 14 like domains"/>
    <property type="match status" value="1"/>
</dbReference>
<evidence type="ECO:0000313" key="5">
    <source>
        <dbReference type="Proteomes" id="UP001642409"/>
    </source>
</evidence>
<keyword evidence="1" id="KW-0343">GTPase activation</keyword>
<reference evidence="3" key="1">
    <citation type="submission" date="2023-06" db="EMBL/GenBank/DDBJ databases">
        <authorList>
            <person name="Kurt Z."/>
        </authorList>
    </citation>
    <scope>NUCLEOTIDE SEQUENCE</scope>
</reference>
<feature type="domain" description="Rab-GAP TBC" evidence="2">
    <location>
        <begin position="52"/>
        <end position="283"/>
    </location>
</feature>
<name>A0AA86PH33_9EUKA</name>
<dbReference type="PANTHER" id="PTHR22957:SF337">
    <property type="entry name" value="TBC1 DOMAIN FAMILY MEMBER 5"/>
    <property type="match status" value="1"/>
</dbReference>
<dbReference type="Pfam" id="PF00566">
    <property type="entry name" value="RabGAP-TBC"/>
    <property type="match status" value="1"/>
</dbReference>
<dbReference type="Gene3D" id="1.10.472.80">
    <property type="entry name" value="Ypt/Rab-GAP domain of gyp1p, domain 3"/>
    <property type="match status" value="1"/>
</dbReference>
<evidence type="ECO:0000313" key="4">
    <source>
        <dbReference type="EMBL" id="CAL5990363.1"/>
    </source>
</evidence>
<dbReference type="GO" id="GO:0005096">
    <property type="term" value="F:GTPase activator activity"/>
    <property type="evidence" value="ECO:0007669"/>
    <property type="project" value="UniProtKB-KW"/>
</dbReference>